<comment type="subcellular location">
    <subcellularLocation>
        <location evidence="1">Nucleus</location>
    </subcellularLocation>
</comment>
<dbReference type="InterPro" id="IPR016197">
    <property type="entry name" value="Chromo-like_dom_sf"/>
</dbReference>
<proteinExistence type="predicted"/>
<feature type="compositionally biased region" description="Basic and acidic residues" evidence="3">
    <location>
        <begin position="52"/>
        <end position="91"/>
    </location>
</feature>
<keyword evidence="2" id="KW-0539">Nucleus</keyword>
<evidence type="ECO:0000256" key="3">
    <source>
        <dbReference type="SAM" id="MobiDB-lite"/>
    </source>
</evidence>
<dbReference type="Gene3D" id="2.40.50.40">
    <property type="match status" value="2"/>
</dbReference>
<feature type="region of interest" description="Disordered" evidence="3">
    <location>
        <begin position="232"/>
        <end position="254"/>
    </location>
</feature>
<feature type="region of interest" description="Disordered" evidence="3">
    <location>
        <begin position="166"/>
        <end position="185"/>
    </location>
</feature>
<dbReference type="SMART" id="SM00300">
    <property type="entry name" value="ChSh"/>
    <property type="match status" value="1"/>
</dbReference>
<name>A0AAD4H7Q6_9FUNG</name>
<evidence type="ECO:0000313" key="5">
    <source>
        <dbReference type="EMBL" id="KAG0275675.1"/>
    </source>
</evidence>
<evidence type="ECO:0000256" key="2">
    <source>
        <dbReference type="ARBA" id="ARBA00023242"/>
    </source>
</evidence>
<dbReference type="CDD" id="cd00024">
    <property type="entry name" value="CD_CSD"/>
    <property type="match status" value="1"/>
</dbReference>
<accession>A0AAD4H7Q6</accession>
<dbReference type="InterPro" id="IPR051219">
    <property type="entry name" value="Heterochromatin_chromo-domain"/>
</dbReference>
<dbReference type="InterPro" id="IPR023780">
    <property type="entry name" value="Chromo_domain"/>
</dbReference>
<dbReference type="AlphaFoldDB" id="A0AAD4H7Q6"/>
<dbReference type="InterPro" id="IPR023779">
    <property type="entry name" value="Chromodomain_CS"/>
</dbReference>
<feature type="compositionally biased region" description="Low complexity" evidence="3">
    <location>
        <begin position="235"/>
        <end position="250"/>
    </location>
</feature>
<dbReference type="Pfam" id="PF00385">
    <property type="entry name" value="Chromo"/>
    <property type="match status" value="1"/>
</dbReference>
<dbReference type="PANTHER" id="PTHR22812">
    <property type="entry name" value="CHROMOBOX PROTEIN"/>
    <property type="match status" value="1"/>
</dbReference>
<feature type="region of interest" description="Disordered" evidence="3">
    <location>
        <begin position="1"/>
        <end position="106"/>
    </location>
</feature>
<reference evidence="5" key="1">
    <citation type="journal article" date="2020" name="Fungal Divers.">
        <title>Resolving the Mortierellaceae phylogeny through synthesis of multi-gene phylogenetics and phylogenomics.</title>
        <authorList>
            <person name="Vandepol N."/>
            <person name="Liber J."/>
            <person name="Desiro A."/>
            <person name="Na H."/>
            <person name="Kennedy M."/>
            <person name="Barry K."/>
            <person name="Grigoriev I.V."/>
            <person name="Miller A.N."/>
            <person name="O'Donnell K."/>
            <person name="Stajich J.E."/>
            <person name="Bonito G."/>
        </authorList>
    </citation>
    <scope>NUCLEOTIDE SEQUENCE</scope>
    <source>
        <strain evidence="5">NRRL 28262</strain>
    </source>
</reference>
<feature type="compositionally biased region" description="Low complexity" evidence="3">
    <location>
        <begin position="37"/>
        <end position="48"/>
    </location>
</feature>
<dbReference type="Pfam" id="PF01393">
    <property type="entry name" value="Chromo_shadow"/>
    <property type="match status" value="1"/>
</dbReference>
<feature type="compositionally biased region" description="Low complexity" evidence="3">
    <location>
        <begin position="7"/>
        <end position="18"/>
    </location>
</feature>
<organism evidence="5 6">
    <name type="scientific">Linnemannia exigua</name>
    <dbReference type="NCBI Taxonomy" id="604196"/>
    <lineage>
        <taxon>Eukaryota</taxon>
        <taxon>Fungi</taxon>
        <taxon>Fungi incertae sedis</taxon>
        <taxon>Mucoromycota</taxon>
        <taxon>Mortierellomycotina</taxon>
        <taxon>Mortierellomycetes</taxon>
        <taxon>Mortierellales</taxon>
        <taxon>Mortierellaceae</taxon>
        <taxon>Linnemannia</taxon>
    </lineage>
</organism>
<evidence type="ECO:0000259" key="4">
    <source>
        <dbReference type="PROSITE" id="PS50013"/>
    </source>
</evidence>
<dbReference type="GO" id="GO:0000792">
    <property type="term" value="C:heterochromatin"/>
    <property type="evidence" value="ECO:0007669"/>
    <property type="project" value="UniProtKB-ARBA"/>
</dbReference>
<dbReference type="GO" id="GO:0005634">
    <property type="term" value="C:nucleus"/>
    <property type="evidence" value="ECO:0007669"/>
    <property type="project" value="UniProtKB-SubCell"/>
</dbReference>
<gene>
    <name evidence="5" type="ORF">BGZ95_008507</name>
</gene>
<comment type="caution">
    <text evidence="5">The sequence shown here is derived from an EMBL/GenBank/DDBJ whole genome shotgun (WGS) entry which is preliminary data.</text>
</comment>
<evidence type="ECO:0000313" key="6">
    <source>
        <dbReference type="Proteomes" id="UP001194580"/>
    </source>
</evidence>
<dbReference type="EMBL" id="JAAAIL010000450">
    <property type="protein sequence ID" value="KAG0275675.1"/>
    <property type="molecule type" value="Genomic_DNA"/>
</dbReference>
<evidence type="ECO:0000256" key="1">
    <source>
        <dbReference type="ARBA" id="ARBA00004123"/>
    </source>
</evidence>
<feature type="compositionally biased region" description="Polar residues" evidence="3">
    <location>
        <begin position="27"/>
        <end position="36"/>
    </location>
</feature>
<dbReference type="PROSITE" id="PS00598">
    <property type="entry name" value="CHROMO_1"/>
    <property type="match status" value="1"/>
</dbReference>
<sequence>MTDATISERAASRESSASLKQQKGDETNNSEAVDQPNNAKTNLTATATDSDESNKDTPEEKTDEKTEDKALDESEKTIEDKDIGSKNGAEDKEVEEEEEDEAEEAEFDVEQVVGHKYVKGKLHYHIKWKGYDSDENTWEDTDGVFCTDLIEAYWTRHKQAGGLRTDLRGIPMKDPARSVKSKGTQGVLKALKKDRDIDTVMEVAPAKRQKTSGPAKYSLRESFKVVRKAEENGVGANKSSSNSNGANSNKWVPPKNWTSWEDKVETIQTVERSDQRLLIRLAWKNGKETQHPIETAHEKCPQKLIQYYESHIKFSQA</sequence>
<dbReference type="Proteomes" id="UP001194580">
    <property type="component" value="Unassembled WGS sequence"/>
</dbReference>
<dbReference type="PROSITE" id="PS50013">
    <property type="entry name" value="CHROMO_2"/>
    <property type="match status" value="1"/>
</dbReference>
<dbReference type="InterPro" id="IPR008251">
    <property type="entry name" value="Chromo_shadow_dom"/>
</dbReference>
<protein>
    <recommendedName>
        <fullName evidence="4">Chromo domain-containing protein</fullName>
    </recommendedName>
</protein>
<keyword evidence="6" id="KW-1185">Reference proteome</keyword>
<dbReference type="InterPro" id="IPR000953">
    <property type="entry name" value="Chromo/chromo_shadow_dom"/>
</dbReference>
<feature type="domain" description="Chromo" evidence="4">
    <location>
        <begin position="107"/>
        <end position="157"/>
    </location>
</feature>
<feature type="compositionally biased region" description="Acidic residues" evidence="3">
    <location>
        <begin position="92"/>
        <end position="106"/>
    </location>
</feature>
<dbReference type="SUPFAM" id="SSF54160">
    <property type="entry name" value="Chromo domain-like"/>
    <property type="match status" value="2"/>
</dbReference>
<dbReference type="SMART" id="SM00298">
    <property type="entry name" value="CHROMO"/>
    <property type="match status" value="1"/>
</dbReference>